<proteinExistence type="predicted"/>
<evidence type="ECO:0000313" key="1">
    <source>
        <dbReference type="EMBL" id="KKK97377.1"/>
    </source>
</evidence>
<dbReference type="InterPro" id="IPR025354">
    <property type="entry name" value="DUF4258"/>
</dbReference>
<reference evidence="1" key="1">
    <citation type="journal article" date="2015" name="Nature">
        <title>Complex archaea that bridge the gap between prokaryotes and eukaryotes.</title>
        <authorList>
            <person name="Spang A."/>
            <person name="Saw J.H."/>
            <person name="Jorgensen S.L."/>
            <person name="Zaremba-Niedzwiedzka K."/>
            <person name="Martijn J."/>
            <person name="Lind A.E."/>
            <person name="van Eijk R."/>
            <person name="Schleper C."/>
            <person name="Guy L."/>
            <person name="Ettema T.J."/>
        </authorList>
    </citation>
    <scope>NUCLEOTIDE SEQUENCE</scope>
</reference>
<dbReference type="AlphaFoldDB" id="A0A0F8ZU85"/>
<gene>
    <name evidence="1" type="ORF">LCGC14_2653380</name>
</gene>
<dbReference type="Pfam" id="PF14076">
    <property type="entry name" value="DUF4258"/>
    <property type="match status" value="1"/>
</dbReference>
<comment type="caution">
    <text evidence="1">The sequence shown here is derived from an EMBL/GenBank/DDBJ whole genome shotgun (WGS) entry which is preliminary data.</text>
</comment>
<accession>A0A0F8ZU85</accession>
<evidence type="ECO:0008006" key="2">
    <source>
        <dbReference type="Google" id="ProtNLM"/>
    </source>
</evidence>
<dbReference type="EMBL" id="LAZR01046077">
    <property type="protein sequence ID" value="KKK97377.1"/>
    <property type="molecule type" value="Genomic_DNA"/>
</dbReference>
<organism evidence="1">
    <name type="scientific">marine sediment metagenome</name>
    <dbReference type="NCBI Taxonomy" id="412755"/>
    <lineage>
        <taxon>unclassified sequences</taxon>
        <taxon>metagenomes</taxon>
        <taxon>ecological metagenomes</taxon>
    </lineage>
</organism>
<sequence length="103" mass="12024">MNLASFRKAIEKGNYEWKKHTLIHLAERNISQGSILEVILKGEVIEDYPEDRPFPSCLIFKMIENKPFHAVVGLDAQNQKAYIITAYEPTLDKFEPDFKTRRK</sequence>
<protein>
    <recommendedName>
        <fullName evidence="2">DUF4258 domain-containing protein</fullName>
    </recommendedName>
</protein>
<name>A0A0F8ZU85_9ZZZZ</name>